<protein>
    <submittedName>
        <fullName evidence="1">Uncharacterized protein</fullName>
    </submittedName>
</protein>
<sequence>MHFSTVGIIALLCASAQAWEVTAYDNVRDCNADDNTRYRIIGGASNNERCYTFDQDMPGTSCAEFQRGGATHSGCVSGSLLPRSVVFKGTRCSAFNEPNCQGSKSLHTGNMNGRWSCSSLERYGWGPVRSFKCQGYI</sequence>
<comment type="caution">
    <text evidence="1">The sequence shown here is derived from an EMBL/GenBank/DDBJ whole genome shotgun (WGS) entry which is preliminary data.</text>
</comment>
<keyword evidence="2" id="KW-1185">Reference proteome</keyword>
<organism evidence="1 2">
    <name type="scientific">Colletotrichum truncatum</name>
    <name type="common">Anthracnose fungus</name>
    <name type="synonym">Colletotrichum capsici</name>
    <dbReference type="NCBI Taxonomy" id="5467"/>
    <lineage>
        <taxon>Eukaryota</taxon>
        <taxon>Fungi</taxon>
        <taxon>Dikarya</taxon>
        <taxon>Ascomycota</taxon>
        <taxon>Pezizomycotina</taxon>
        <taxon>Sordariomycetes</taxon>
        <taxon>Hypocreomycetidae</taxon>
        <taxon>Glomerellales</taxon>
        <taxon>Glomerellaceae</taxon>
        <taxon>Colletotrichum</taxon>
        <taxon>Colletotrichum truncatum species complex</taxon>
    </lineage>
</organism>
<dbReference type="EMBL" id="VUJX02000003">
    <property type="protein sequence ID" value="KAL0939185.1"/>
    <property type="molecule type" value="Genomic_DNA"/>
</dbReference>
<dbReference type="Proteomes" id="UP000805649">
    <property type="component" value="Unassembled WGS sequence"/>
</dbReference>
<proteinExistence type="predicted"/>
<evidence type="ECO:0000313" key="2">
    <source>
        <dbReference type="Proteomes" id="UP000805649"/>
    </source>
</evidence>
<reference evidence="1 2" key="1">
    <citation type="journal article" date="2020" name="Phytopathology">
        <title>Genome Sequence Resources of Colletotrichum truncatum, C. plurivorum, C. musicola, and C. sojae: Four Species Pathogenic to Soybean (Glycine max).</title>
        <authorList>
            <person name="Rogerio F."/>
            <person name="Boufleur T.R."/>
            <person name="Ciampi-Guillardi M."/>
            <person name="Sukno S.A."/>
            <person name="Thon M.R."/>
            <person name="Massola Junior N.S."/>
            <person name="Baroncelli R."/>
        </authorList>
    </citation>
    <scope>NUCLEOTIDE SEQUENCE [LARGE SCALE GENOMIC DNA]</scope>
    <source>
        <strain evidence="1 2">CMES1059</strain>
    </source>
</reference>
<name>A0ACC3Z546_COLTU</name>
<evidence type="ECO:0000313" key="1">
    <source>
        <dbReference type="EMBL" id="KAL0939185.1"/>
    </source>
</evidence>
<accession>A0ACC3Z546</accession>
<gene>
    <name evidence="1" type="ORF">CTRU02_205795</name>
</gene>